<evidence type="ECO:0000256" key="10">
    <source>
        <dbReference type="ARBA" id="ARBA00049255"/>
    </source>
</evidence>
<dbReference type="SUPFAM" id="SSF55681">
    <property type="entry name" value="Class II aaRS and biotin synthetases"/>
    <property type="match status" value="1"/>
</dbReference>
<evidence type="ECO:0000256" key="1">
    <source>
        <dbReference type="ARBA" id="ARBA00008653"/>
    </source>
</evidence>
<evidence type="ECO:0000256" key="8">
    <source>
        <dbReference type="ARBA" id="ARBA00022917"/>
    </source>
</evidence>
<dbReference type="Gene3D" id="3.50.40.10">
    <property type="entry name" value="Phenylalanyl-trna Synthetase, Chain B, domain 3"/>
    <property type="match status" value="1"/>
</dbReference>
<dbReference type="Pfam" id="PF17759">
    <property type="entry name" value="tRNA_synthFbeta"/>
    <property type="match status" value="1"/>
</dbReference>
<reference evidence="14" key="1">
    <citation type="journal article" date="2020" name="mSystems">
        <title>Genome- and Community-Level Interaction Insights into Carbon Utilization and Element Cycling Functions of Hydrothermarchaeota in Hydrothermal Sediment.</title>
        <authorList>
            <person name="Zhou Z."/>
            <person name="Liu Y."/>
            <person name="Xu W."/>
            <person name="Pan J."/>
            <person name="Luo Z.H."/>
            <person name="Li M."/>
        </authorList>
    </citation>
    <scope>NUCLEOTIDE SEQUENCE [LARGE SCALE GENOMIC DNA]</scope>
    <source>
        <strain evidence="14">SpSt-747</strain>
    </source>
</reference>
<evidence type="ECO:0000256" key="3">
    <source>
        <dbReference type="ARBA" id="ARBA00022598"/>
    </source>
</evidence>
<feature type="binding site" evidence="11">
    <location>
        <position position="439"/>
    </location>
    <ligand>
        <name>Mg(2+)</name>
        <dbReference type="ChEBI" id="CHEBI:18420"/>
        <note>shared with alpha subunit</note>
    </ligand>
</feature>
<feature type="binding site" evidence="11">
    <location>
        <position position="443"/>
    </location>
    <ligand>
        <name>Mg(2+)</name>
        <dbReference type="ChEBI" id="CHEBI:18420"/>
        <note>shared with alpha subunit</note>
    </ligand>
</feature>
<dbReference type="InterPro" id="IPR041616">
    <property type="entry name" value="PheRS_beta_core"/>
</dbReference>
<dbReference type="SMART" id="SM00896">
    <property type="entry name" value="FDX-ACB"/>
    <property type="match status" value="1"/>
</dbReference>
<dbReference type="Gene3D" id="3.30.70.380">
    <property type="entry name" value="Ferrodoxin-fold anticodon-binding domain"/>
    <property type="match status" value="1"/>
</dbReference>
<evidence type="ECO:0000256" key="9">
    <source>
        <dbReference type="ARBA" id="ARBA00023146"/>
    </source>
</evidence>
<keyword evidence="6 11" id="KW-0067">ATP-binding</keyword>
<dbReference type="InterPro" id="IPR005147">
    <property type="entry name" value="tRNA_synthase_B5-dom"/>
</dbReference>
<dbReference type="GO" id="GO:0004826">
    <property type="term" value="F:phenylalanine-tRNA ligase activity"/>
    <property type="evidence" value="ECO:0007669"/>
    <property type="project" value="UniProtKB-UniRule"/>
</dbReference>
<comment type="catalytic activity">
    <reaction evidence="10 11">
        <text>tRNA(Phe) + L-phenylalanine + ATP = L-phenylalanyl-tRNA(Phe) + AMP + diphosphate + H(+)</text>
        <dbReference type="Rhea" id="RHEA:19413"/>
        <dbReference type="Rhea" id="RHEA-COMP:9668"/>
        <dbReference type="Rhea" id="RHEA-COMP:9699"/>
        <dbReference type="ChEBI" id="CHEBI:15378"/>
        <dbReference type="ChEBI" id="CHEBI:30616"/>
        <dbReference type="ChEBI" id="CHEBI:33019"/>
        <dbReference type="ChEBI" id="CHEBI:58095"/>
        <dbReference type="ChEBI" id="CHEBI:78442"/>
        <dbReference type="ChEBI" id="CHEBI:78531"/>
        <dbReference type="ChEBI" id="CHEBI:456215"/>
        <dbReference type="EC" id="6.1.1.20"/>
    </reaction>
</comment>
<dbReference type="HAMAP" id="MF_00283">
    <property type="entry name" value="Phe_tRNA_synth_beta1"/>
    <property type="match status" value="1"/>
</dbReference>
<keyword evidence="4 11" id="KW-0479">Metal-binding</keyword>
<evidence type="ECO:0000256" key="5">
    <source>
        <dbReference type="ARBA" id="ARBA00022741"/>
    </source>
</evidence>
<dbReference type="Pfam" id="PF03147">
    <property type="entry name" value="FDX-ACB"/>
    <property type="match status" value="1"/>
</dbReference>
<dbReference type="GO" id="GO:0006432">
    <property type="term" value="P:phenylalanyl-tRNA aminoacylation"/>
    <property type="evidence" value="ECO:0007669"/>
    <property type="project" value="UniProtKB-UniRule"/>
</dbReference>
<evidence type="ECO:0000256" key="7">
    <source>
        <dbReference type="ARBA" id="ARBA00022842"/>
    </source>
</evidence>
<dbReference type="PROSITE" id="PS51447">
    <property type="entry name" value="FDX_ACB"/>
    <property type="match status" value="1"/>
</dbReference>
<dbReference type="SMART" id="SM00873">
    <property type="entry name" value="B3_4"/>
    <property type="match status" value="1"/>
</dbReference>
<feature type="binding site" evidence="11">
    <location>
        <position position="442"/>
    </location>
    <ligand>
        <name>Mg(2+)</name>
        <dbReference type="ChEBI" id="CHEBI:18420"/>
        <note>shared with alpha subunit</note>
    </ligand>
</feature>
<keyword evidence="9 11" id="KW-0030">Aminoacyl-tRNA synthetase</keyword>
<evidence type="ECO:0000256" key="2">
    <source>
        <dbReference type="ARBA" id="ARBA00011209"/>
    </source>
</evidence>
<accession>A0A7V4DDX9</accession>
<dbReference type="GO" id="GO:0009328">
    <property type="term" value="C:phenylalanine-tRNA ligase complex"/>
    <property type="evidence" value="ECO:0007669"/>
    <property type="project" value="TreeGrafter"/>
</dbReference>
<comment type="subcellular location">
    <subcellularLocation>
        <location evidence="11">Cytoplasm</location>
    </subcellularLocation>
</comment>
<keyword evidence="3 11" id="KW-0436">Ligase</keyword>
<proteinExistence type="inferred from homology"/>
<sequence length="786" mass="87785">MRVSYRILKRFLPELSLRPEEVAEVFMNQGFVVEEVLSARDLFCSPLLAGTLVEAHCEGLLTRCTVKLGERTFRVLVHTSGVPETGSRVLVGFEDHTPFFLPVRGERAREILDFLLPLPPFLEEGDDVYEALIGDDVVFEVEVTANRGDCLSVLGLARELAAHCDIPLVFPEARYTEKPIHHGFRLENEALHLCPLYTGRYVTAITVRPSPFWIAKELILMGMRPINNVVDITNLVMLEMGQPLHAFDAARIRGNLVRVREAEEGECLVTLDGEERILRKGMLLIADADRPIALAGVMGGRDTEVGPETKEIFLEAAFFDRVSVRRTARALGMRTEASARFERGVDPLGVMQAASRALALLEEMGGEVASGWLVSGQPPFVVWEISVPWELVVQRLSCEVPQKEGIRILERLGFQVAQEGETLRVRVPSWRPDVREPIDVVEEVGRVYGYGKIRSSFPSFPFDPGNVPRGESLENRIRAHLAHRGLYEVVTLSLVEEESVNVLGFGGEERVVVLNPLSQEHAVLRPFLFPSLFEVVRTNARRGRRSRGFFEVGKVFFRKEGNFREEKRLGIILWNVPQPALWKEDPVDLFTLKGFLEEIGELAGTGCGAVCPGRVFPVFEEDGAFVASSPEGGAEPIGWGGKVLPAFLRRHDVEGEVYYLEIRLEGLAAQGQDLPAKDFVLPAFPAVSRDISVVVDASTPWAFVASLVAEEAKRSCMALEEFALFDVFSGDPLPPGKKGFAFRLVFRAPDRTLEDEEVGRWVQRLKESLKQTGRVVLREEMILSHE</sequence>
<organism evidence="14">
    <name type="scientific">Candidatus Caldatribacterium californiense</name>
    <dbReference type="NCBI Taxonomy" id="1454726"/>
    <lineage>
        <taxon>Bacteria</taxon>
        <taxon>Pseudomonadati</taxon>
        <taxon>Atribacterota</taxon>
        <taxon>Atribacteria</taxon>
        <taxon>Atribacterales</taxon>
        <taxon>Candidatus Caldatribacteriaceae</taxon>
        <taxon>Candidatus Caldatribacterium</taxon>
    </lineage>
</organism>
<dbReference type="SMART" id="SM00874">
    <property type="entry name" value="B5"/>
    <property type="match status" value="1"/>
</dbReference>
<protein>
    <recommendedName>
        <fullName evidence="11">Phenylalanine--tRNA ligase beta subunit</fullName>
        <ecNumber evidence="11">6.1.1.20</ecNumber>
    </recommendedName>
    <alternativeName>
        <fullName evidence="11">Phenylalanyl-tRNA synthetase beta subunit</fullName>
        <shortName evidence="11">PheRS</shortName>
    </alternativeName>
</protein>
<dbReference type="Pfam" id="PF03483">
    <property type="entry name" value="B3_4"/>
    <property type="match status" value="1"/>
</dbReference>
<evidence type="ECO:0000256" key="4">
    <source>
        <dbReference type="ARBA" id="ARBA00022723"/>
    </source>
</evidence>
<dbReference type="InterPro" id="IPR045060">
    <property type="entry name" value="Phe-tRNA-ligase_IIc_bsu"/>
</dbReference>
<evidence type="ECO:0000256" key="6">
    <source>
        <dbReference type="ARBA" id="ARBA00022840"/>
    </source>
</evidence>
<dbReference type="GO" id="GO:0000287">
    <property type="term" value="F:magnesium ion binding"/>
    <property type="evidence" value="ECO:0007669"/>
    <property type="project" value="UniProtKB-UniRule"/>
</dbReference>
<dbReference type="GO" id="GO:0003723">
    <property type="term" value="F:RNA binding"/>
    <property type="evidence" value="ECO:0007669"/>
    <property type="project" value="InterPro"/>
</dbReference>
<comment type="caution">
    <text evidence="14">The sequence shown here is derived from an EMBL/GenBank/DDBJ whole genome shotgun (WGS) entry which is preliminary data.</text>
</comment>
<dbReference type="Pfam" id="PF03484">
    <property type="entry name" value="B5"/>
    <property type="match status" value="1"/>
</dbReference>
<dbReference type="InterPro" id="IPR036690">
    <property type="entry name" value="Fdx_antiC-bd_sf"/>
</dbReference>
<evidence type="ECO:0000256" key="11">
    <source>
        <dbReference type="HAMAP-Rule" id="MF_00283"/>
    </source>
</evidence>
<keyword evidence="11" id="KW-0963">Cytoplasm</keyword>
<dbReference type="SUPFAM" id="SSF46955">
    <property type="entry name" value="Putative DNA-binding domain"/>
    <property type="match status" value="2"/>
</dbReference>
<feature type="domain" description="FDX-ACB" evidence="12">
    <location>
        <begin position="682"/>
        <end position="778"/>
    </location>
</feature>
<dbReference type="EC" id="6.1.1.20" evidence="11"/>
<dbReference type="PROSITE" id="PS51483">
    <property type="entry name" value="B5"/>
    <property type="match status" value="1"/>
</dbReference>
<dbReference type="InterPro" id="IPR005121">
    <property type="entry name" value="Fdx_antiC-bd"/>
</dbReference>
<dbReference type="SUPFAM" id="SSF54991">
    <property type="entry name" value="Anticodon-binding domain of PheRS"/>
    <property type="match status" value="1"/>
</dbReference>
<dbReference type="PANTHER" id="PTHR10947">
    <property type="entry name" value="PHENYLALANYL-TRNA SYNTHETASE BETA CHAIN AND LEUCINE-RICH REPEAT-CONTAINING PROTEIN 47"/>
    <property type="match status" value="1"/>
</dbReference>
<dbReference type="InterPro" id="IPR045864">
    <property type="entry name" value="aa-tRNA-synth_II/BPL/LPL"/>
</dbReference>
<feature type="binding site" evidence="11">
    <location>
        <position position="433"/>
    </location>
    <ligand>
        <name>Mg(2+)</name>
        <dbReference type="ChEBI" id="CHEBI:18420"/>
        <note>shared with alpha subunit</note>
    </ligand>
</feature>
<dbReference type="NCBIfam" id="TIGR00472">
    <property type="entry name" value="pheT_bact"/>
    <property type="match status" value="1"/>
</dbReference>
<name>A0A7V4DDX9_9BACT</name>
<dbReference type="InterPro" id="IPR004532">
    <property type="entry name" value="Phe-tRNA-ligase_IIc_bsu_bact"/>
</dbReference>
<dbReference type="InterPro" id="IPR005146">
    <property type="entry name" value="B3/B4_tRNA-bd"/>
</dbReference>
<comment type="subunit">
    <text evidence="2 11">Tetramer of two alpha and two beta subunits.</text>
</comment>
<gene>
    <name evidence="11 14" type="primary">pheT</name>
    <name evidence="14" type="ORF">ENV30_01915</name>
</gene>
<dbReference type="Gene3D" id="3.30.56.10">
    <property type="match status" value="2"/>
</dbReference>
<evidence type="ECO:0000313" key="14">
    <source>
        <dbReference type="EMBL" id="HGI30060.1"/>
    </source>
</evidence>
<evidence type="ECO:0000259" key="12">
    <source>
        <dbReference type="PROSITE" id="PS51447"/>
    </source>
</evidence>
<comment type="cofactor">
    <cofactor evidence="11">
        <name>Mg(2+)</name>
        <dbReference type="ChEBI" id="CHEBI:18420"/>
    </cofactor>
    <text evidence="11">Binds 2 magnesium ions per tetramer.</text>
</comment>
<dbReference type="GO" id="GO:0005524">
    <property type="term" value="F:ATP binding"/>
    <property type="evidence" value="ECO:0007669"/>
    <property type="project" value="UniProtKB-UniRule"/>
</dbReference>
<dbReference type="PANTHER" id="PTHR10947:SF0">
    <property type="entry name" value="PHENYLALANINE--TRNA LIGASE BETA SUBUNIT"/>
    <property type="match status" value="1"/>
</dbReference>
<dbReference type="InterPro" id="IPR009061">
    <property type="entry name" value="DNA-bd_dom_put_sf"/>
</dbReference>
<dbReference type="InterPro" id="IPR020825">
    <property type="entry name" value="Phe-tRNA_synthase-like_B3/B4"/>
</dbReference>
<dbReference type="EMBL" id="DTFV01000033">
    <property type="protein sequence ID" value="HGI30060.1"/>
    <property type="molecule type" value="Genomic_DNA"/>
</dbReference>
<keyword evidence="5 11" id="KW-0547">Nucleotide-binding</keyword>
<dbReference type="AlphaFoldDB" id="A0A7V4DDX9"/>
<feature type="domain" description="B5" evidence="13">
    <location>
        <begin position="380"/>
        <end position="455"/>
    </location>
</feature>
<comment type="similarity">
    <text evidence="1 11">Belongs to the phenylalanyl-tRNA synthetase beta subunit family. Type 1 subfamily.</text>
</comment>
<dbReference type="SUPFAM" id="SSF56037">
    <property type="entry name" value="PheT/TilS domain"/>
    <property type="match status" value="1"/>
</dbReference>
<evidence type="ECO:0000259" key="13">
    <source>
        <dbReference type="PROSITE" id="PS51483"/>
    </source>
</evidence>
<keyword evidence="8 11" id="KW-0648">Protein biosynthesis</keyword>
<dbReference type="Gene3D" id="3.30.930.10">
    <property type="entry name" value="Bira Bifunctional Protein, Domain 2"/>
    <property type="match status" value="1"/>
</dbReference>
<keyword evidence="7 11" id="KW-0460">Magnesium</keyword>